<accession>A0A8H7D895</accession>
<evidence type="ECO:0000313" key="3">
    <source>
        <dbReference type="EMBL" id="KAF7362518.1"/>
    </source>
</evidence>
<keyword evidence="2" id="KW-0812">Transmembrane</keyword>
<sequence length="338" mass="38166">MFSDILCADILYYCAAAAILGLFAHSIPFSWHFRLFRPLVFLKIRLLLFKAELLLYPKDKRSEIEQMWLESLYPLGVEPFDREVVYKTWATLDDCDFRLHISNSSYAKNLDACRLKSAVASLPGFIRAGGWIGLGGLHFLFLSEIPLFARIEQRVRFASWDNKWMYVIVRVVTLPTAAQKKKGERFAKEQTVREDSPSSIHGPSILELPQRFRPDAVEPDGAIVHCIAISDMVMKIGRVTVPPALAFACEGFSKPSPDPSAPYSATKPPPHWKHVQAIWKSGGAKAMRDFLSGGWKSVPEKEKWWDDALSGPVESKRLDNLKMVRGIRAGMEGFKHSS</sequence>
<feature type="transmembrane region" description="Helical" evidence="2">
    <location>
        <begin position="12"/>
        <end position="33"/>
    </location>
</feature>
<dbReference type="OrthoDB" id="265761at2759"/>
<keyword evidence="4" id="KW-1185">Reference proteome</keyword>
<evidence type="ECO:0000256" key="1">
    <source>
        <dbReference type="ARBA" id="ARBA00038476"/>
    </source>
</evidence>
<evidence type="ECO:0000313" key="4">
    <source>
        <dbReference type="Proteomes" id="UP000620124"/>
    </source>
</evidence>
<dbReference type="Proteomes" id="UP000620124">
    <property type="component" value="Unassembled WGS sequence"/>
</dbReference>
<dbReference type="Pfam" id="PF13279">
    <property type="entry name" value="4HBT_2"/>
    <property type="match status" value="1"/>
</dbReference>
<dbReference type="AlphaFoldDB" id="A0A8H7D895"/>
<dbReference type="InterPro" id="IPR051490">
    <property type="entry name" value="THEM6_lcsJ_thioesterase"/>
</dbReference>
<protein>
    <submittedName>
        <fullName evidence="3">Uncharacterized protein</fullName>
    </submittedName>
</protein>
<dbReference type="InterPro" id="IPR029069">
    <property type="entry name" value="HotDog_dom_sf"/>
</dbReference>
<comment type="caution">
    <text evidence="3">The sequence shown here is derived from an EMBL/GenBank/DDBJ whole genome shotgun (WGS) entry which is preliminary data.</text>
</comment>
<comment type="similarity">
    <text evidence="1">Belongs to the lcsJ thioesterase family.</text>
</comment>
<dbReference type="PANTHER" id="PTHR12475:SF4">
    <property type="entry name" value="PROTEIN THEM6"/>
    <property type="match status" value="1"/>
</dbReference>
<dbReference type="PANTHER" id="PTHR12475">
    <property type="match status" value="1"/>
</dbReference>
<dbReference type="SUPFAM" id="SSF54637">
    <property type="entry name" value="Thioesterase/thiol ester dehydrase-isomerase"/>
    <property type="match status" value="1"/>
</dbReference>
<reference evidence="3" key="1">
    <citation type="submission" date="2020-05" db="EMBL/GenBank/DDBJ databases">
        <title>Mycena genomes resolve the evolution of fungal bioluminescence.</title>
        <authorList>
            <person name="Tsai I.J."/>
        </authorList>
    </citation>
    <scope>NUCLEOTIDE SEQUENCE</scope>
    <source>
        <strain evidence="3">CCC161011</strain>
    </source>
</reference>
<dbReference type="EMBL" id="JACAZI010000004">
    <property type="protein sequence ID" value="KAF7362518.1"/>
    <property type="molecule type" value="Genomic_DNA"/>
</dbReference>
<organism evidence="3 4">
    <name type="scientific">Mycena venus</name>
    <dbReference type="NCBI Taxonomy" id="2733690"/>
    <lineage>
        <taxon>Eukaryota</taxon>
        <taxon>Fungi</taxon>
        <taxon>Dikarya</taxon>
        <taxon>Basidiomycota</taxon>
        <taxon>Agaricomycotina</taxon>
        <taxon>Agaricomycetes</taxon>
        <taxon>Agaricomycetidae</taxon>
        <taxon>Agaricales</taxon>
        <taxon>Marasmiineae</taxon>
        <taxon>Mycenaceae</taxon>
        <taxon>Mycena</taxon>
    </lineage>
</organism>
<keyword evidence="2" id="KW-1133">Transmembrane helix</keyword>
<proteinExistence type="inferred from homology"/>
<keyword evidence="2" id="KW-0472">Membrane</keyword>
<evidence type="ECO:0000256" key="2">
    <source>
        <dbReference type="SAM" id="Phobius"/>
    </source>
</evidence>
<gene>
    <name evidence="3" type="ORF">MVEN_00599600</name>
</gene>
<name>A0A8H7D895_9AGAR</name>